<keyword evidence="4" id="KW-0862">Zinc</keyword>
<comment type="cofactor">
    <cofactor evidence="1">
        <name>Zn(2+)</name>
        <dbReference type="ChEBI" id="CHEBI:29105"/>
    </cofactor>
</comment>
<dbReference type="EMBL" id="JBEVYD010000009">
    <property type="protein sequence ID" value="KAL3230813.1"/>
    <property type="molecule type" value="Genomic_DNA"/>
</dbReference>
<evidence type="ECO:0000256" key="2">
    <source>
        <dbReference type="ARBA" id="ARBA00008429"/>
    </source>
</evidence>
<dbReference type="GO" id="GO:0004812">
    <property type="term" value="F:aminoacyl-tRNA ligase activity"/>
    <property type="evidence" value="ECO:0007669"/>
    <property type="project" value="UniProtKB-KW"/>
</dbReference>
<dbReference type="SUPFAM" id="SSF50447">
    <property type="entry name" value="Translation proteins"/>
    <property type="match status" value="1"/>
</dbReference>
<dbReference type="Proteomes" id="UP001623330">
    <property type="component" value="Unassembled WGS sequence"/>
</dbReference>
<gene>
    <name evidence="6" type="ORF">RNJ44_01262</name>
</gene>
<accession>A0ABR4NRI3</accession>
<sequence>MVQGKPTIVGALKCQRDTFLLSDFETTVVSCVEIKDNKKNKKKSGDTQPVATHILELEDTILFPEGGGQPSDTGYMLLNGDESQRINVLQVLREGLHAKHYVDQAVEPGTKLKQFVDKEKRLDYMQQHTGQHLLSAILDNFFENADTLSWSMGGIPTAKKPTLEPSDYLNYLELPRRLTKEEIEKVTAMFNEIVSLNVMPISVEERTADKKADETVDTKKVPDDYDFDAGILRTICIGDLDKNACCGTHMTSTSQIQGILILDNQTSVRGTNSRLYFMCGRRIGDYAKRLAEITAKTKVELSCSETVIVEKITTMKDQLQKGRKKEQYFIGELAKFESQRLYDRLLKGEKLYSIKDDYGSLELLLAIQKEFQALCETNQKDCKETLVLCGREKTLSMGSLLVISPEAEAIQTTVQGLQGILKTLKGGGGKNGGKWQGKIMNFTDQEFSTLEEHFA</sequence>
<evidence type="ECO:0000259" key="5">
    <source>
        <dbReference type="SMART" id="SM00863"/>
    </source>
</evidence>
<keyword evidence="7" id="KW-1185">Reference proteome</keyword>
<proteinExistence type="inferred from homology"/>
<feature type="domain" description="Threonyl/alanyl tRNA synthetase SAD" evidence="5">
    <location>
        <begin position="232"/>
        <end position="276"/>
    </location>
</feature>
<name>A0ABR4NRI3_9SACH</name>
<dbReference type="Gene3D" id="3.30.980.10">
    <property type="entry name" value="Threonyl-trna Synthetase, Chain A, domain 2"/>
    <property type="match status" value="1"/>
</dbReference>
<evidence type="ECO:0000256" key="3">
    <source>
        <dbReference type="ARBA" id="ARBA00022723"/>
    </source>
</evidence>
<dbReference type="PANTHER" id="PTHR43462:SF1">
    <property type="entry name" value="ALANYL-TRNA EDITING PROTEIN AARSD1"/>
    <property type="match status" value="1"/>
</dbReference>
<evidence type="ECO:0000313" key="6">
    <source>
        <dbReference type="EMBL" id="KAL3230813.1"/>
    </source>
</evidence>
<dbReference type="InterPro" id="IPR012947">
    <property type="entry name" value="tRNA_SAD"/>
</dbReference>
<dbReference type="SMART" id="SM00863">
    <property type="entry name" value="tRNA_SAD"/>
    <property type="match status" value="1"/>
</dbReference>
<dbReference type="Gene3D" id="2.40.30.130">
    <property type="match status" value="1"/>
</dbReference>
<dbReference type="PANTHER" id="PTHR43462">
    <property type="entry name" value="ALANYL-TRNA EDITING PROTEIN"/>
    <property type="match status" value="1"/>
</dbReference>
<protein>
    <submittedName>
        <fullName evidence="6">Threonyl and Alanyl tRNA synthetase second additional domain</fullName>
    </submittedName>
</protein>
<comment type="caution">
    <text evidence="6">The sequence shown here is derived from an EMBL/GenBank/DDBJ whole genome shotgun (WGS) entry which is preliminary data.</text>
</comment>
<dbReference type="InterPro" id="IPR018163">
    <property type="entry name" value="Thr/Ala-tRNA-synth_IIc_edit"/>
</dbReference>
<comment type="similarity">
    <text evidence="2">Belongs to the class-II aminoacyl-tRNA synthetase family. Alax-L subfamily.</text>
</comment>
<evidence type="ECO:0000256" key="4">
    <source>
        <dbReference type="ARBA" id="ARBA00022833"/>
    </source>
</evidence>
<organism evidence="6 7">
    <name type="scientific">Nakaseomyces bracarensis</name>
    <dbReference type="NCBI Taxonomy" id="273131"/>
    <lineage>
        <taxon>Eukaryota</taxon>
        <taxon>Fungi</taxon>
        <taxon>Dikarya</taxon>
        <taxon>Ascomycota</taxon>
        <taxon>Saccharomycotina</taxon>
        <taxon>Saccharomycetes</taxon>
        <taxon>Saccharomycetales</taxon>
        <taxon>Saccharomycetaceae</taxon>
        <taxon>Nakaseomyces</taxon>
    </lineage>
</organism>
<dbReference type="InterPro" id="IPR009000">
    <property type="entry name" value="Transl_B-barrel_sf"/>
</dbReference>
<keyword evidence="6" id="KW-0030">Aminoacyl-tRNA synthetase</keyword>
<dbReference type="InterPro" id="IPR051335">
    <property type="entry name" value="Alanyl-tRNA_Editing_Enzymes"/>
</dbReference>
<dbReference type="Pfam" id="PF07973">
    <property type="entry name" value="tRNA_SAD"/>
    <property type="match status" value="1"/>
</dbReference>
<evidence type="ECO:0000256" key="1">
    <source>
        <dbReference type="ARBA" id="ARBA00001947"/>
    </source>
</evidence>
<dbReference type="SUPFAM" id="SSF55186">
    <property type="entry name" value="ThrRS/AlaRS common domain"/>
    <property type="match status" value="1"/>
</dbReference>
<keyword evidence="3" id="KW-0479">Metal-binding</keyword>
<reference evidence="6 7" key="1">
    <citation type="submission" date="2024-05" db="EMBL/GenBank/DDBJ databases">
        <title>Long read based assembly of the Candida bracarensis genome reveals expanded adhesin content.</title>
        <authorList>
            <person name="Marcet-Houben M."/>
            <person name="Ksiezopolska E."/>
            <person name="Gabaldon T."/>
        </authorList>
    </citation>
    <scope>NUCLEOTIDE SEQUENCE [LARGE SCALE GENOMIC DNA]</scope>
    <source>
        <strain evidence="6 7">CBM6</strain>
    </source>
</reference>
<evidence type="ECO:0000313" key="7">
    <source>
        <dbReference type="Proteomes" id="UP001623330"/>
    </source>
</evidence>
<keyword evidence="6" id="KW-0436">Ligase</keyword>